<keyword evidence="9 12" id="KW-0238">DNA-binding</keyword>
<comment type="cofactor">
    <cofactor evidence="12">
        <name>Zn(2+)</name>
        <dbReference type="ChEBI" id="CHEBI:29105"/>
    </cofactor>
    <text evidence="12">Binds 2 zinc ions per subunit.</text>
</comment>
<keyword evidence="8 12" id="KW-0067">ATP-binding</keyword>
<reference evidence="15" key="2">
    <citation type="journal article" date="2021" name="PeerJ">
        <title>Extensive microbial diversity within the chicken gut microbiome revealed by metagenomics and culture.</title>
        <authorList>
            <person name="Gilroy R."/>
            <person name="Ravi A."/>
            <person name="Getino M."/>
            <person name="Pursley I."/>
            <person name="Horton D.L."/>
            <person name="Alikhan N.F."/>
            <person name="Baker D."/>
            <person name="Gharbi K."/>
            <person name="Hall N."/>
            <person name="Watson M."/>
            <person name="Adriaenssens E.M."/>
            <person name="Foster-Nyarko E."/>
            <person name="Jarju S."/>
            <person name="Secka A."/>
            <person name="Antonio M."/>
            <person name="Oren A."/>
            <person name="Chaudhuri R.R."/>
            <person name="La Ragione R."/>
            <person name="Hildebrand F."/>
            <person name="Pallen M.J."/>
        </authorList>
    </citation>
    <scope>NUCLEOTIDE SEQUENCE</scope>
    <source>
        <strain evidence="15">CHK181-108</strain>
    </source>
</reference>
<name>A0A9D1H2N3_9FIRM</name>
<feature type="binding site" evidence="12">
    <location>
        <position position="513"/>
    </location>
    <ligand>
        <name>Zn(2+)</name>
        <dbReference type="ChEBI" id="CHEBI:29105"/>
        <label>1</label>
    </ligand>
</feature>
<keyword evidence="2 12" id="KW-0235">DNA replication</keyword>
<dbReference type="HAMAP" id="MF_00983">
    <property type="entry name" value="PriA"/>
    <property type="match status" value="1"/>
</dbReference>
<dbReference type="FunFam" id="3.40.50.300:FF:000489">
    <property type="entry name" value="Primosome assembly protein PriA"/>
    <property type="match status" value="1"/>
</dbReference>
<comment type="catalytic activity">
    <reaction evidence="12">
        <text>Couples ATP hydrolysis with the unwinding of duplex DNA by translocating in the 3'-5' direction.</text>
        <dbReference type="EC" id="5.6.2.4"/>
    </reaction>
</comment>
<dbReference type="GO" id="GO:0006269">
    <property type="term" value="P:DNA replication, synthesis of primer"/>
    <property type="evidence" value="ECO:0007669"/>
    <property type="project" value="UniProtKB-KW"/>
</dbReference>
<dbReference type="Proteomes" id="UP000824165">
    <property type="component" value="Unassembled WGS sequence"/>
</dbReference>
<dbReference type="GO" id="GO:0043138">
    <property type="term" value="F:3'-5' DNA helicase activity"/>
    <property type="evidence" value="ECO:0007669"/>
    <property type="project" value="UniProtKB-EC"/>
</dbReference>
<dbReference type="EMBL" id="DVLU01000047">
    <property type="protein sequence ID" value="HIT85235.1"/>
    <property type="molecule type" value="Genomic_DNA"/>
</dbReference>
<dbReference type="EC" id="5.6.2.4" evidence="12"/>
<dbReference type="CDD" id="cd18804">
    <property type="entry name" value="SF2_C_priA"/>
    <property type="match status" value="1"/>
</dbReference>
<evidence type="ECO:0000259" key="13">
    <source>
        <dbReference type="PROSITE" id="PS51192"/>
    </source>
</evidence>
<dbReference type="SUPFAM" id="SSF52540">
    <property type="entry name" value="P-loop containing nucleoside triphosphate hydrolases"/>
    <property type="match status" value="2"/>
</dbReference>
<sequence>MIAKVIVDHRSKAVDRPFDYAVPKELEGKLTIGSRVLVPFSAGNTEVEGFCVGFSEYSEAKRLKKILRAANELTAFDEDMLKVIEFMHEKYLAPYLDIIHAVLPGGTNLKSEEWIVLGEVSPQRSAIREKIIAVLFDNGGAMEAGMLYSMFETDIKQRVRDMIKNNVLRREYRVSKSVGDRIIRGVRLKITPEEAMETAARIEKKAPVQARMLEILSVNDFLSAADLSKFAEGSASAVTALCKKGCAELFDIVIERRAFKKAKASETPPEPTDEQAAAVYEISGAVKKGERKTFLLHGVTGSGKTEVFMRSIANALEKGKSALVLVPEISLTPQMVSRFLARFGERIAVFHSRLSQGERYDQWKRIKNGEADIVIGARSAVFAPLKNIGIIIMDEEHSDTYKSEMSPRYKAKDIALFRAEQYGSAVVLASATPSVESYYRAVKGDYRLLELKNRVNSSRLPDIYIADMRGELARGNRSMFSAALINELRKNLERHEQTILLMNRRGFSTFVSCRSCGYTVECPNCSISLTYHKYENRLKCHYCGYTHENYTICPECGSRYIRYFGGGTQRVEEEVHRLFPQASVVRMDIDTTSGKNGHEKILRRFAEEKTDVLIGTQMVAKGLDFENVTLVGVVSADTMLHINDYRSAERTFDILEQVCGRAGRGSKKGRAVIQTYSPENEAITLVKSHDYKTFFKGELAERRALRYPPFSKIIAVLFSSGDKESVKETAKLFLTAMGDIKLLRPAVQVLGPIPSALSKIKNKYRWQLLIKCADDDALNDILRNAEETCRRAFEGVAIVIDKDPNMLY</sequence>
<feature type="binding site" evidence="12">
    <location>
        <position position="540"/>
    </location>
    <ligand>
        <name>Zn(2+)</name>
        <dbReference type="ChEBI" id="CHEBI:29105"/>
        <label>2</label>
    </ligand>
</feature>
<dbReference type="Pfam" id="PF18319">
    <property type="entry name" value="Zn_ribbon_PriA"/>
    <property type="match status" value="1"/>
</dbReference>
<dbReference type="PANTHER" id="PTHR30580:SF0">
    <property type="entry name" value="PRIMOSOMAL PROTEIN N"/>
    <property type="match status" value="1"/>
</dbReference>
<evidence type="ECO:0000256" key="7">
    <source>
        <dbReference type="ARBA" id="ARBA00022833"/>
    </source>
</evidence>
<evidence type="ECO:0000256" key="6">
    <source>
        <dbReference type="ARBA" id="ARBA00022806"/>
    </source>
</evidence>
<dbReference type="InterPro" id="IPR001650">
    <property type="entry name" value="Helicase_C-like"/>
</dbReference>
<evidence type="ECO:0000256" key="8">
    <source>
        <dbReference type="ARBA" id="ARBA00022840"/>
    </source>
</evidence>
<comment type="function">
    <text evidence="12">Initiates the restart of stalled replication forks, which reloads the replicative helicase on sites other than the origin of replication. Recognizes and binds to abandoned replication forks and remodels them to uncover a helicase loading site. Promotes assembly of the primosome at these replication forks.</text>
</comment>
<dbReference type="InterPro" id="IPR027417">
    <property type="entry name" value="P-loop_NTPase"/>
</dbReference>
<dbReference type="CDD" id="cd17929">
    <property type="entry name" value="DEXHc_priA"/>
    <property type="match status" value="1"/>
</dbReference>
<dbReference type="GO" id="GO:0006302">
    <property type="term" value="P:double-strand break repair"/>
    <property type="evidence" value="ECO:0007669"/>
    <property type="project" value="InterPro"/>
</dbReference>
<dbReference type="GO" id="GO:1990077">
    <property type="term" value="C:primosome complex"/>
    <property type="evidence" value="ECO:0007669"/>
    <property type="project" value="UniProtKB-UniRule"/>
</dbReference>
<dbReference type="GO" id="GO:0005524">
    <property type="term" value="F:ATP binding"/>
    <property type="evidence" value="ECO:0007669"/>
    <property type="project" value="UniProtKB-UniRule"/>
</dbReference>
<evidence type="ECO:0000256" key="3">
    <source>
        <dbReference type="ARBA" id="ARBA00022723"/>
    </source>
</evidence>
<dbReference type="Pfam" id="PF17764">
    <property type="entry name" value="PriA_3primeBD"/>
    <property type="match status" value="1"/>
</dbReference>
<keyword evidence="4 12" id="KW-0547">Nucleotide-binding</keyword>
<dbReference type="InterPro" id="IPR011545">
    <property type="entry name" value="DEAD/DEAH_box_helicase_dom"/>
</dbReference>
<feature type="binding site" evidence="12">
    <location>
        <position position="522"/>
    </location>
    <ligand>
        <name>Zn(2+)</name>
        <dbReference type="ChEBI" id="CHEBI:29105"/>
        <label>2</label>
    </ligand>
</feature>
<keyword evidence="5 12" id="KW-0378">Hydrolase</keyword>
<dbReference type="Pfam" id="PF00271">
    <property type="entry name" value="Helicase_C"/>
    <property type="match status" value="1"/>
</dbReference>
<keyword evidence="10 12" id="KW-0413">Isomerase</keyword>
<dbReference type="GO" id="GO:0016787">
    <property type="term" value="F:hydrolase activity"/>
    <property type="evidence" value="ECO:0007669"/>
    <property type="project" value="UniProtKB-KW"/>
</dbReference>
<keyword evidence="7 12" id="KW-0862">Zinc</keyword>
<keyword evidence="1 12" id="KW-0639">Primosome</keyword>
<comment type="subunit">
    <text evidence="12">Component of the replication restart primosome.</text>
</comment>
<dbReference type="InterPro" id="IPR005259">
    <property type="entry name" value="PriA"/>
</dbReference>
<dbReference type="InterPro" id="IPR042115">
    <property type="entry name" value="PriA_3primeBD_sf"/>
</dbReference>
<organism evidence="15 16">
    <name type="scientific">Candidatus Ornithomonoglobus intestinigallinarum</name>
    <dbReference type="NCBI Taxonomy" id="2840894"/>
    <lineage>
        <taxon>Bacteria</taxon>
        <taxon>Bacillati</taxon>
        <taxon>Bacillota</taxon>
        <taxon>Clostridia</taxon>
        <taxon>Candidatus Ornithomonoglobus</taxon>
    </lineage>
</organism>
<dbReference type="InterPro" id="IPR014001">
    <property type="entry name" value="Helicase_ATP-bd"/>
</dbReference>
<feature type="domain" description="Helicase ATP-binding" evidence="13">
    <location>
        <begin position="285"/>
        <end position="451"/>
    </location>
</feature>
<feature type="domain" description="Helicase C-terminal" evidence="14">
    <location>
        <begin position="545"/>
        <end position="702"/>
    </location>
</feature>
<dbReference type="GO" id="GO:0008270">
    <property type="term" value="F:zinc ion binding"/>
    <property type="evidence" value="ECO:0007669"/>
    <property type="project" value="UniProtKB-UniRule"/>
</dbReference>
<dbReference type="AlphaFoldDB" id="A0A9D1H2N3"/>
<dbReference type="NCBIfam" id="NF004066">
    <property type="entry name" value="PRK05580.1-3"/>
    <property type="match status" value="1"/>
</dbReference>
<feature type="binding site" evidence="12">
    <location>
        <position position="553"/>
    </location>
    <ligand>
        <name>Zn(2+)</name>
        <dbReference type="ChEBI" id="CHEBI:29105"/>
        <label>1</label>
    </ligand>
</feature>
<protein>
    <recommendedName>
        <fullName evidence="12">Replication restart protein PriA</fullName>
    </recommendedName>
    <alternativeName>
        <fullName evidence="12">ATP-dependent DNA helicase PriA</fullName>
        <ecNumber evidence="12">5.6.2.4</ecNumber>
    </alternativeName>
    <alternativeName>
        <fullName evidence="12">DNA 3'-5' helicase PriA</fullName>
    </alternativeName>
</protein>
<evidence type="ECO:0000313" key="15">
    <source>
        <dbReference type="EMBL" id="HIT85235.1"/>
    </source>
</evidence>
<keyword evidence="3 12" id="KW-0479">Metal-binding</keyword>
<dbReference type="Gene3D" id="3.40.50.300">
    <property type="entry name" value="P-loop containing nucleotide triphosphate hydrolases"/>
    <property type="match status" value="2"/>
</dbReference>
<dbReference type="GO" id="GO:0003677">
    <property type="term" value="F:DNA binding"/>
    <property type="evidence" value="ECO:0007669"/>
    <property type="project" value="UniProtKB-UniRule"/>
</dbReference>
<comment type="catalytic activity">
    <reaction evidence="11 12">
        <text>ATP + H2O = ADP + phosphate + H(+)</text>
        <dbReference type="Rhea" id="RHEA:13065"/>
        <dbReference type="ChEBI" id="CHEBI:15377"/>
        <dbReference type="ChEBI" id="CHEBI:15378"/>
        <dbReference type="ChEBI" id="CHEBI:30616"/>
        <dbReference type="ChEBI" id="CHEBI:43474"/>
        <dbReference type="ChEBI" id="CHEBI:456216"/>
        <dbReference type="EC" id="5.6.2.4"/>
    </reaction>
</comment>
<evidence type="ECO:0000259" key="14">
    <source>
        <dbReference type="PROSITE" id="PS51194"/>
    </source>
</evidence>
<dbReference type="PANTHER" id="PTHR30580">
    <property type="entry name" value="PRIMOSOMAL PROTEIN N"/>
    <property type="match status" value="1"/>
</dbReference>
<dbReference type="InterPro" id="IPR041222">
    <property type="entry name" value="PriA_3primeBD"/>
</dbReference>
<comment type="similarity">
    <text evidence="12">Belongs to the helicase family. PriA subfamily.</text>
</comment>
<feature type="binding site" evidence="12">
    <location>
        <position position="516"/>
    </location>
    <ligand>
        <name>Zn(2+)</name>
        <dbReference type="ChEBI" id="CHEBI:29105"/>
        <label>1</label>
    </ligand>
</feature>
<feature type="binding site" evidence="12">
    <location>
        <position position="556"/>
    </location>
    <ligand>
        <name>Zn(2+)</name>
        <dbReference type="ChEBI" id="CHEBI:29105"/>
        <label>1</label>
    </ligand>
</feature>
<accession>A0A9D1H2N3</accession>
<dbReference type="GO" id="GO:0006310">
    <property type="term" value="P:DNA recombination"/>
    <property type="evidence" value="ECO:0007669"/>
    <property type="project" value="InterPro"/>
</dbReference>
<evidence type="ECO:0000256" key="10">
    <source>
        <dbReference type="ARBA" id="ARBA00023235"/>
    </source>
</evidence>
<evidence type="ECO:0000256" key="12">
    <source>
        <dbReference type="HAMAP-Rule" id="MF_00983"/>
    </source>
</evidence>
<feature type="binding site" evidence="12">
    <location>
        <position position="543"/>
    </location>
    <ligand>
        <name>Zn(2+)</name>
        <dbReference type="ChEBI" id="CHEBI:29105"/>
        <label>2</label>
    </ligand>
</feature>
<comment type="caution">
    <text evidence="15">The sequence shown here is derived from an EMBL/GenBank/DDBJ whole genome shotgun (WGS) entry which is preliminary data.</text>
</comment>
<dbReference type="SMART" id="SM00487">
    <property type="entry name" value="DEXDc"/>
    <property type="match status" value="1"/>
</dbReference>
<evidence type="ECO:0000256" key="11">
    <source>
        <dbReference type="ARBA" id="ARBA00048988"/>
    </source>
</evidence>
<dbReference type="PROSITE" id="PS51194">
    <property type="entry name" value="HELICASE_CTER"/>
    <property type="match status" value="1"/>
</dbReference>
<dbReference type="NCBIfam" id="TIGR00595">
    <property type="entry name" value="priA"/>
    <property type="match status" value="1"/>
</dbReference>
<evidence type="ECO:0000313" key="16">
    <source>
        <dbReference type="Proteomes" id="UP000824165"/>
    </source>
</evidence>
<dbReference type="GO" id="GO:0006270">
    <property type="term" value="P:DNA replication initiation"/>
    <property type="evidence" value="ECO:0007669"/>
    <property type="project" value="TreeGrafter"/>
</dbReference>
<dbReference type="Gene3D" id="3.40.1440.60">
    <property type="entry name" value="PriA, 3(prime) DNA-binding domain"/>
    <property type="match status" value="1"/>
</dbReference>
<evidence type="ECO:0000256" key="4">
    <source>
        <dbReference type="ARBA" id="ARBA00022741"/>
    </source>
</evidence>
<evidence type="ECO:0000256" key="1">
    <source>
        <dbReference type="ARBA" id="ARBA00022515"/>
    </source>
</evidence>
<dbReference type="Pfam" id="PF00270">
    <property type="entry name" value="DEAD"/>
    <property type="match status" value="1"/>
</dbReference>
<gene>
    <name evidence="12 15" type="primary">priA</name>
    <name evidence="15" type="ORF">IAA60_04925</name>
</gene>
<dbReference type="InterPro" id="IPR041236">
    <property type="entry name" value="PriA_C"/>
</dbReference>
<dbReference type="Pfam" id="PF18074">
    <property type="entry name" value="PriA_C"/>
    <property type="match status" value="1"/>
</dbReference>
<dbReference type="PROSITE" id="PS51192">
    <property type="entry name" value="HELICASE_ATP_BIND_1"/>
    <property type="match status" value="1"/>
</dbReference>
<evidence type="ECO:0000256" key="5">
    <source>
        <dbReference type="ARBA" id="ARBA00022801"/>
    </source>
</evidence>
<proteinExistence type="inferred from homology"/>
<evidence type="ECO:0000256" key="2">
    <source>
        <dbReference type="ARBA" id="ARBA00022705"/>
    </source>
</evidence>
<keyword evidence="6 12" id="KW-0347">Helicase</keyword>
<reference evidence="15" key="1">
    <citation type="submission" date="2020-10" db="EMBL/GenBank/DDBJ databases">
        <authorList>
            <person name="Gilroy R."/>
        </authorList>
    </citation>
    <scope>NUCLEOTIDE SEQUENCE</scope>
    <source>
        <strain evidence="15">CHK181-108</strain>
    </source>
</reference>
<dbReference type="InterPro" id="IPR040498">
    <property type="entry name" value="PriA_CRR"/>
</dbReference>
<evidence type="ECO:0000256" key="9">
    <source>
        <dbReference type="ARBA" id="ARBA00023125"/>
    </source>
</evidence>
<feature type="binding site" evidence="12">
    <location>
        <position position="525"/>
    </location>
    <ligand>
        <name>Zn(2+)</name>
        <dbReference type="ChEBI" id="CHEBI:29105"/>
        <label>2</label>
    </ligand>
</feature>
<dbReference type="SMART" id="SM00490">
    <property type="entry name" value="HELICc"/>
    <property type="match status" value="1"/>
</dbReference>